<dbReference type="PANTHER" id="PTHR43185">
    <property type="entry name" value="FERROUS IRON TRANSPORT PROTEIN B"/>
    <property type="match status" value="1"/>
</dbReference>
<protein>
    <submittedName>
        <fullName evidence="2">Ferrous iron transport protein B</fullName>
    </submittedName>
</protein>
<dbReference type="GO" id="GO:0015093">
    <property type="term" value="F:ferrous iron transmembrane transporter activity"/>
    <property type="evidence" value="ECO:0007669"/>
    <property type="project" value="TreeGrafter"/>
</dbReference>
<feature type="transmembrane region" description="Helical" evidence="1">
    <location>
        <begin position="81"/>
        <end position="101"/>
    </location>
</feature>
<dbReference type="PANTHER" id="PTHR43185:SF1">
    <property type="entry name" value="FE(2+) TRANSPORTER FEOB"/>
    <property type="match status" value="1"/>
</dbReference>
<name>K1RW66_9ZZZZ</name>
<proteinExistence type="predicted"/>
<dbReference type="AlphaFoldDB" id="K1RW66"/>
<comment type="caution">
    <text evidence="2">The sequence shown here is derived from an EMBL/GenBank/DDBJ whole genome shotgun (WGS) entry which is preliminary data.</text>
</comment>
<feature type="transmembrane region" description="Helical" evidence="1">
    <location>
        <begin position="51"/>
        <end position="75"/>
    </location>
</feature>
<sequence>GNAGQTDGAEAVIGGADGPTEIRVADLSEETSDGERSLGQRLIASGDFTRASVLAFLAFILLYIPCIATVVAIGAEAGWRWAIASVVYDTAVAWVVAWVIYHAALLF</sequence>
<dbReference type="GO" id="GO:0005886">
    <property type="term" value="C:plasma membrane"/>
    <property type="evidence" value="ECO:0007669"/>
    <property type="project" value="TreeGrafter"/>
</dbReference>
<organism evidence="2">
    <name type="scientific">human gut metagenome</name>
    <dbReference type="NCBI Taxonomy" id="408170"/>
    <lineage>
        <taxon>unclassified sequences</taxon>
        <taxon>metagenomes</taxon>
        <taxon>organismal metagenomes</taxon>
    </lineage>
</organism>
<keyword evidence="1" id="KW-0812">Transmembrane</keyword>
<evidence type="ECO:0000256" key="1">
    <source>
        <dbReference type="SAM" id="Phobius"/>
    </source>
</evidence>
<feature type="non-terminal residue" evidence="2">
    <location>
        <position position="1"/>
    </location>
</feature>
<evidence type="ECO:0000313" key="2">
    <source>
        <dbReference type="EMBL" id="EKC52752.1"/>
    </source>
</evidence>
<reference evidence="2" key="1">
    <citation type="journal article" date="2013" name="Environ. Microbiol.">
        <title>Microbiota from the distal guts of lean and obese adolescents exhibit partial functional redundancy besides clear differences in community structure.</title>
        <authorList>
            <person name="Ferrer M."/>
            <person name="Ruiz A."/>
            <person name="Lanza F."/>
            <person name="Haange S.B."/>
            <person name="Oberbach A."/>
            <person name="Till H."/>
            <person name="Bargiela R."/>
            <person name="Campoy C."/>
            <person name="Segura M.T."/>
            <person name="Richter M."/>
            <person name="von Bergen M."/>
            <person name="Seifert J."/>
            <person name="Suarez A."/>
        </authorList>
    </citation>
    <scope>NUCLEOTIDE SEQUENCE</scope>
</reference>
<accession>K1RW66</accession>
<gene>
    <name evidence="2" type="ORF">LEA_16729</name>
</gene>
<dbReference type="EMBL" id="AJWY01011441">
    <property type="protein sequence ID" value="EKC52752.1"/>
    <property type="molecule type" value="Genomic_DNA"/>
</dbReference>
<keyword evidence="1" id="KW-1133">Transmembrane helix</keyword>
<keyword evidence="1" id="KW-0472">Membrane</keyword>
<dbReference type="InterPro" id="IPR050860">
    <property type="entry name" value="FeoB_GTPase"/>
</dbReference>